<dbReference type="AlphaFoldDB" id="A0A6C0BR94"/>
<feature type="transmembrane region" description="Helical" evidence="1">
    <location>
        <begin position="12"/>
        <end position="32"/>
    </location>
</feature>
<name>A0A6C0BR94_9ZZZZ</name>
<evidence type="ECO:0000313" key="2">
    <source>
        <dbReference type="EMBL" id="QHS94580.1"/>
    </source>
</evidence>
<feature type="transmembrane region" description="Helical" evidence="1">
    <location>
        <begin position="52"/>
        <end position="69"/>
    </location>
</feature>
<sequence length="108" mass="12404">MDKKSNINKYIYYALILILVISNVLSFILDIYAPDEDLTIKVKDTLKNVTKILQIYASLYIVIMFNPINGKRDCDTIDIEIIYHAGLSIFIVTLLPTILNGLTDFFRN</sequence>
<feature type="transmembrane region" description="Helical" evidence="1">
    <location>
        <begin position="81"/>
        <end position="99"/>
    </location>
</feature>
<evidence type="ECO:0000256" key="1">
    <source>
        <dbReference type="SAM" id="Phobius"/>
    </source>
</evidence>
<reference evidence="2" key="1">
    <citation type="journal article" date="2020" name="Nature">
        <title>Giant virus diversity and host interactions through global metagenomics.</title>
        <authorList>
            <person name="Schulz F."/>
            <person name="Roux S."/>
            <person name="Paez-Espino D."/>
            <person name="Jungbluth S."/>
            <person name="Walsh D.A."/>
            <person name="Denef V.J."/>
            <person name="McMahon K.D."/>
            <person name="Konstantinidis K.T."/>
            <person name="Eloe-Fadrosh E.A."/>
            <person name="Kyrpides N.C."/>
            <person name="Woyke T."/>
        </authorList>
    </citation>
    <scope>NUCLEOTIDE SEQUENCE</scope>
    <source>
        <strain evidence="2">GVMAG-M-3300018416-45</strain>
    </source>
</reference>
<dbReference type="EMBL" id="MN739226">
    <property type="protein sequence ID" value="QHS94580.1"/>
    <property type="molecule type" value="Genomic_DNA"/>
</dbReference>
<keyword evidence="1" id="KW-0472">Membrane</keyword>
<organism evidence="2">
    <name type="scientific">viral metagenome</name>
    <dbReference type="NCBI Taxonomy" id="1070528"/>
    <lineage>
        <taxon>unclassified sequences</taxon>
        <taxon>metagenomes</taxon>
        <taxon>organismal metagenomes</taxon>
    </lineage>
</organism>
<keyword evidence="1" id="KW-0812">Transmembrane</keyword>
<protein>
    <submittedName>
        <fullName evidence="2">Uncharacterized protein</fullName>
    </submittedName>
</protein>
<keyword evidence="1" id="KW-1133">Transmembrane helix</keyword>
<proteinExistence type="predicted"/>
<accession>A0A6C0BR94</accession>